<organism evidence="2 3">
    <name type="scientific">Microscilla marina ATCC 23134</name>
    <dbReference type="NCBI Taxonomy" id="313606"/>
    <lineage>
        <taxon>Bacteria</taxon>
        <taxon>Pseudomonadati</taxon>
        <taxon>Bacteroidota</taxon>
        <taxon>Cytophagia</taxon>
        <taxon>Cytophagales</taxon>
        <taxon>Microscillaceae</taxon>
        <taxon>Microscilla</taxon>
    </lineage>
</organism>
<dbReference type="Gene3D" id="3.40.50.1820">
    <property type="entry name" value="alpha/beta hydrolase"/>
    <property type="match status" value="1"/>
</dbReference>
<dbReference type="PANTHER" id="PTHR12277">
    <property type="entry name" value="ALPHA/BETA HYDROLASE DOMAIN-CONTAINING PROTEIN"/>
    <property type="match status" value="1"/>
</dbReference>
<dbReference type="AlphaFoldDB" id="A1ZZE1"/>
<dbReference type="InterPro" id="IPR022742">
    <property type="entry name" value="Hydrolase_4"/>
</dbReference>
<dbReference type="EMBL" id="AAWS01000076">
    <property type="protein sequence ID" value="EAY24240.1"/>
    <property type="molecule type" value="Genomic_DNA"/>
</dbReference>
<evidence type="ECO:0000313" key="2">
    <source>
        <dbReference type="EMBL" id="EAY24240.1"/>
    </source>
</evidence>
<protein>
    <recommendedName>
        <fullName evidence="1">Serine aminopeptidase S33 domain-containing protein</fullName>
    </recommendedName>
</protein>
<evidence type="ECO:0000313" key="3">
    <source>
        <dbReference type="Proteomes" id="UP000004095"/>
    </source>
</evidence>
<sequence length="262" mass="30818">MAGVVTVICVFVYLNQDKVIFLAEKLPLDHKFKFAYDEERFYTPEHGARLNALLFKGKQQTARGLIYYLHGNTGSLRNWGRIARRFTQYGYDVLVFDYRIYGKSRGEVNEQTLLKDAEYVYQQLLKEYPENKVVIYGRSLGSGLAAFVAAHNMPKMLILETPYYSFIDLVQHLGKQYNIPWFPYTIVLKYHLRTDLYLPQVKSPVYLFHGQLDELIYYESSQKLARFFKKDDLLFSVPDGKHADLWRYDEFNQNLAKVLTKK</sequence>
<dbReference type="SUPFAM" id="SSF53474">
    <property type="entry name" value="alpha/beta-Hydrolases"/>
    <property type="match status" value="1"/>
</dbReference>
<reference evidence="2 3" key="1">
    <citation type="submission" date="2007-01" db="EMBL/GenBank/DDBJ databases">
        <authorList>
            <person name="Haygood M."/>
            <person name="Podell S."/>
            <person name="Anderson C."/>
            <person name="Hopkinson B."/>
            <person name="Roe K."/>
            <person name="Barbeau K."/>
            <person name="Gaasterland T."/>
            <person name="Ferriera S."/>
            <person name="Johnson J."/>
            <person name="Kravitz S."/>
            <person name="Beeson K."/>
            <person name="Sutton G."/>
            <person name="Rogers Y.-H."/>
            <person name="Friedman R."/>
            <person name="Frazier M."/>
            <person name="Venter J.C."/>
        </authorList>
    </citation>
    <scope>NUCLEOTIDE SEQUENCE [LARGE SCALE GENOMIC DNA]</scope>
    <source>
        <strain evidence="2 3">ATCC 23134</strain>
    </source>
</reference>
<dbReference type="InterPro" id="IPR029058">
    <property type="entry name" value="AB_hydrolase_fold"/>
</dbReference>
<keyword evidence="3" id="KW-1185">Reference proteome</keyword>
<dbReference type="Proteomes" id="UP000004095">
    <property type="component" value="Unassembled WGS sequence"/>
</dbReference>
<name>A1ZZE1_MICM2</name>
<dbReference type="eggNOG" id="COG1073">
    <property type="taxonomic scope" value="Bacteria"/>
</dbReference>
<comment type="caution">
    <text evidence="2">The sequence shown here is derived from an EMBL/GenBank/DDBJ whole genome shotgun (WGS) entry which is preliminary data.</text>
</comment>
<proteinExistence type="predicted"/>
<gene>
    <name evidence="2" type="ORF">M23134_06324</name>
</gene>
<dbReference type="Pfam" id="PF12146">
    <property type="entry name" value="Hydrolase_4"/>
    <property type="match status" value="1"/>
</dbReference>
<dbReference type="PANTHER" id="PTHR12277:SF81">
    <property type="entry name" value="PROTEIN ABHD13"/>
    <property type="match status" value="1"/>
</dbReference>
<evidence type="ECO:0000259" key="1">
    <source>
        <dbReference type="Pfam" id="PF12146"/>
    </source>
</evidence>
<accession>A1ZZE1</accession>
<feature type="domain" description="Serine aminopeptidase S33" evidence="1">
    <location>
        <begin position="61"/>
        <end position="165"/>
    </location>
</feature>